<dbReference type="Proteomes" id="UP000689195">
    <property type="component" value="Unassembled WGS sequence"/>
</dbReference>
<reference evidence="1" key="1">
    <citation type="submission" date="2021-01" db="EMBL/GenBank/DDBJ databases">
        <authorList>
            <consortium name="Genoscope - CEA"/>
            <person name="William W."/>
        </authorList>
    </citation>
    <scope>NUCLEOTIDE SEQUENCE</scope>
</reference>
<protein>
    <submittedName>
        <fullName evidence="1">Uncharacterized protein</fullName>
    </submittedName>
</protein>
<keyword evidence="2" id="KW-1185">Reference proteome</keyword>
<dbReference type="EMBL" id="CAJJDO010000022">
    <property type="protein sequence ID" value="CAD8151604.1"/>
    <property type="molecule type" value="Genomic_DNA"/>
</dbReference>
<name>A0A8S1TIY4_9CILI</name>
<organism evidence="1 2">
    <name type="scientific">Paramecium pentaurelia</name>
    <dbReference type="NCBI Taxonomy" id="43138"/>
    <lineage>
        <taxon>Eukaryota</taxon>
        <taxon>Sar</taxon>
        <taxon>Alveolata</taxon>
        <taxon>Ciliophora</taxon>
        <taxon>Intramacronucleata</taxon>
        <taxon>Oligohymenophorea</taxon>
        <taxon>Peniculida</taxon>
        <taxon>Parameciidae</taxon>
        <taxon>Paramecium</taxon>
    </lineage>
</organism>
<accession>A0A8S1TIY4</accession>
<evidence type="ECO:0000313" key="1">
    <source>
        <dbReference type="EMBL" id="CAD8151604.1"/>
    </source>
</evidence>
<proteinExistence type="predicted"/>
<sequence length="201" mass="24279">MNLIGIIRIIQIEKQELNYQFLIQMNRIQNTYKVIENFFQFHYLQISEKIFKALIRNMSQLKIQNRLNICKGFVNMEKKLKRLQLETDVYGQHMYIKIYFLNKLQTTDGKKQGIRKETIQNYWNKNQVYLLGEYVNDQRQGLWRYIFDGKQIGGGEYNIMYIEQHPYPLDQRIYKVLDNWQNSSLLLQVNTSYQSSAKNII</sequence>
<gene>
    <name evidence="1" type="ORF">PPENT_87.1.T0220012</name>
</gene>
<evidence type="ECO:0000313" key="2">
    <source>
        <dbReference type="Proteomes" id="UP000689195"/>
    </source>
</evidence>
<comment type="caution">
    <text evidence="1">The sequence shown here is derived from an EMBL/GenBank/DDBJ whole genome shotgun (WGS) entry which is preliminary data.</text>
</comment>
<dbReference type="AlphaFoldDB" id="A0A8S1TIY4"/>